<evidence type="ECO:0000256" key="1">
    <source>
        <dbReference type="SAM" id="MobiDB-lite"/>
    </source>
</evidence>
<dbReference type="RefSeq" id="WP_061804587.1">
    <property type="nucleotide sequence ID" value="NZ_FOXX01000005.1"/>
</dbReference>
<keyword evidence="4" id="KW-1185">Reference proteome</keyword>
<dbReference type="SUPFAM" id="SSF56524">
    <property type="entry name" value="Oxidoreductase molybdopterin-binding domain"/>
    <property type="match status" value="1"/>
</dbReference>
<feature type="domain" description="Oxidoreductase molybdopterin-binding" evidence="2">
    <location>
        <begin position="29"/>
        <end position="177"/>
    </location>
</feature>
<dbReference type="InterPro" id="IPR036374">
    <property type="entry name" value="OxRdtase_Mopterin-bd_sf"/>
</dbReference>
<name>A0A1I6A3E8_9BACI</name>
<dbReference type="InterPro" id="IPR000572">
    <property type="entry name" value="OxRdtase_Mopterin-bd_dom"/>
</dbReference>
<evidence type="ECO:0000259" key="2">
    <source>
        <dbReference type="Pfam" id="PF00174"/>
    </source>
</evidence>
<dbReference type="Proteomes" id="UP000182762">
    <property type="component" value="Unassembled WGS sequence"/>
</dbReference>
<reference evidence="3 4" key="1">
    <citation type="submission" date="2016-10" db="EMBL/GenBank/DDBJ databases">
        <authorList>
            <person name="Varghese N."/>
            <person name="Submissions S."/>
        </authorList>
    </citation>
    <scope>NUCLEOTIDE SEQUENCE [LARGE SCALE GENOMIC DNA]</scope>
    <source>
        <strain evidence="3 4">DSM 13796</strain>
    </source>
</reference>
<gene>
    <name evidence="3" type="ORF">SAMN02745910_02488</name>
</gene>
<evidence type="ECO:0000313" key="4">
    <source>
        <dbReference type="Proteomes" id="UP000182762"/>
    </source>
</evidence>
<comment type="caution">
    <text evidence="3">The sequence shown here is derived from an EMBL/GenBank/DDBJ whole genome shotgun (WGS) entry which is preliminary data.</text>
</comment>
<dbReference type="EMBL" id="FOXX01000005">
    <property type="protein sequence ID" value="SFQ63254.1"/>
    <property type="molecule type" value="Genomic_DNA"/>
</dbReference>
<sequence>MYFGKPKKTHNANIPPGQQETTRFPVLHHGNVPYYRDLEEWTLTIDGLVDEKMTYTYQQLLDMPQTRLQNDIHCVTGWSKLNNMWEGITPKDLLSSIKVNDSAKFVVLHAEEEFSTNLPIQDFLHEKTLLAHSYEGKPLTPEHGFPLRAVVSHLYFWKSAKWLRRIEFVAEEQLGFWEKNGYHHYGNPWKEERYSWS</sequence>
<dbReference type="PANTHER" id="PTHR43032:SF4">
    <property type="entry name" value="OXIDOREDUCTASE MOLYBDOPTERIN-BINDING DOMAIN-CONTAINING PROTEIN"/>
    <property type="match status" value="1"/>
</dbReference>
<dbReference type="Pfam" id="PF00174">
    <property type="entry name" value="Oxidored_molyb"/>
    <property type="match status" value="1"/>
</dbReference>
<dbReference type="CDD" id="cd02109">
    <property type="entry name" value="arch_bact_SO_family_Moco"/>
    <property type="match status" value="1"/>
</dbReference>
<dbReference type="GeneID" id="93711136"/>
<dbReference type="Gene3D" id="3.90.420.10">
    <property type="entry name" value="Oxidoreductase, molybdopterin-binding domain"/>
    <property type="match status" value="1"/>
</dbReference>
<feature type="region of interest" description="Disordered" evidence="1">
    <location>
        <begin position="1"/>
        <end position="23"/>
    </location>
</feature>
<evidence type="ECO:0000313" key="3">
    <source>
        <dbReference type="EMBL" id="SFQ63254.1"/>
    </source>
</evidence>
<feature type="compositionally biased region" description="Basic residues" evidence="1">
    <location>
        <begin position="1"/>
        <end position="10"/>
    </location>
</feature>
<proteinExistence type="predicted"/>
<accession>A0A1I6A3E8</accession>
<organism evidence="3 4">
    <name type="scientific">Priestia endophytica DSM 13796</name>
    <dbReference type="NCBI Taxonomy" id="1121089"/>
    <lineage>
        <taxon>Bacteria</taxon>
        <taxon>Bacillati</taxon>
        <taxon>Bacillota</taxon>
        <taxon>Bacilli</taxon>
        <taxon>Bacillales</taxon>
        <taxon>Bacillaceae</taxon>
        <taxon>Priestia</taxon>
    </lineage>
</organism>
<dbReference type="PANTHER" id="PTHR43032">
    <property type="entry name" value="PROTEIN-METHIONINE-SULFOXIDE REDUCTASE"/>
    <property type="match status" value="1"/>
</dbReference>
<protein>
    <submittedName>
        <fullName evidence="3">Oxidoreductase molybdopterin binding domain-containing protein</fullName>
    </submittedName>
</protein>